<keyword evidence="17" id="KW-0333">Golgi apparatus</keyword>
<dbReference type="InterPro" id="IPR001932">
    <property type="entry name" value="PPM-type_phosphatase-like_dom"/>
</dbReference>
<dbReference type="PANTHER" id="PTHR13832:SF620">
    <property type="entry name" value="PROTEIN PHOSPHATASE 2C 13-RELATED"/>
    <property type="match status" value="1"/>
</dbReference>
<dbReference type="FunFam" id="3.60.40.10:FF:000004">
    <property type="entry name" value="Probable protein phosphatase 2C 22"/>
    <property type="match status" value="1"/>
</dbReference>
<dbReference type="InterPro" id="IPR002659">
    <property type="entry name" value="Glyco_trans_31"/>
</dbReference>
<protein>
    <recommendedName>
        <fullName evidence="7">protein-serine/threonine phosphatase</fullName>
        <ecNumber evidence="7">3.1.3.16</ecNumber>
    </recommendedName>
</protein>
<evidence type="ECO:0000259" key="23">
    <source>
        <dbReference type="PROSITE" id="PS51304"/>
    </source>
</evidence>
<dbReference type="EMBL" id="JACGWO010000002">
    <property type="protein sequence ID" value="KAK4433841.1"/>
    <property type="molecule type" value="Genomic_DNA"/>
</dbReference>
<evidence type="ECO:0000256" key="13">
    <source>
        <dbReference type="ARBA" id="ARBA00022842"/>
    </source>
</evidence>
<dbReference type="InterPro" id="IPR036457">
    <property type="entry name" value="PPM-type-like_dom_sf"/>
</dbReference>
<evidence type="ECO:0000256" key="2">
    <source>
        <dbReference type="ARBA" id="ARBA00001946"/>
    </source>
</evidence>
<evidence type="ECO:0000256" key="6">
    <source>
        <dbReference type="ARBA" id="ARBA00008661"/>
    </source>
</evidence>
<evidence type="ECO:0000256" key="21">
    <source>
        <dbReference type="ARBA" id="ARBA00048336"/>
    </source>
</evidence>
<evidence type="ECO:0000256" key="3">
    <source>
        <dbReference type="ARBA" id="ARBA00004323"/>
    </source>
</evidence>
<dbReference type="SMART" id="SM00908">
    <property type="entry name" value="Gal-bind_lectin"/>
    <property type="match status" value="1"/>
</dbReference>
<evidence type="ECO:0000256" key="1">
    <source>
        <dbReference type="ARBA" id="ARBA00001936"/>
    </source>
</evidence>
<evidence type="ECO:0000256" key="20">
    <source>
        <dbReference type="ARBA" id="ARBA00047761"/>
    </source>
</evidence>
<keyword evidence="15" id="KW-0735">Signal-anchor</keyword>
<dbReference type="CDD" id="cd00143">
    <property type="entry name" value="PP2Cc"/>
    <property type="match status" value="1"/>
</dbReference>
<dbReference type="PROSITE" id="PS51746">
    <property type="entry name" value="PPM_2"/>
    <property type="match status" value="1"/>
</dbReference>
<evidence type="ECO:0000313" key="26">
    <source>
        <dbReference type="Proteomes" id="UP001293254"/>
    </source>
</evidence>
<evidence type="ECO:0000256" key="14">
    <source>
        <dbReference type="ARBA" id="ARBA00022912"/>
    </source>
</evidence>
<keyword evidence="19" id="KW-0464">Manganese</keyword>
<evidence type="ECO:0000256" key="22">
    <source>
        <dbReference type="RuleBase" id="RU003465"/>
    </source>
</evidence>
<dbReference type="Gene3D" id="3.90.550.50">
    <property type="match status" value="1"/>
</dbReference>
<dbReference type="SUPFAM" id="SSF81606">
    <property type="entry name" value="PP2C-like"/>
    <property type="match status" value="1"/>
</dbReference>
<dbReference type="Proteomes" id="UP001293254">
    <property type="component" value="Unassembled WGS sequence"/>
</dbReference>
<dbReference type="EC" id="3.1.3.16" evidence="7"/>
<evidence type="ECO:0000259" key="24">
    <source>
        <dbReference type="PROSITE" id="PS51746"/>
    </source>
</evidence>
<name>A0AAE1YP66_9LAMI</name>
<evidence type="ECO:0000256" key="19">
    <source>
        <dbReference type="ARBA" id="ARBA00023211"/>
    </source>
</evidence>
<accession>A0AAE1YP66</accession>
<dbReference type="GO" id="GO:0030246">
    <property type="term" value="F:carbohydrate binding"/>
    <property type="evidence" value="ECO:0007669"/>
    <property type="project" value="InterPro"/>
</dbReference>
<evidence type="ECO:0000256" key="15">
    <source>
        <dbReference type="ARBA" id="ARBA00022968"/>
    </source>
</evidence>
<dbReference type="PROSITE" id="PS51304">
    <property type="entry name" value="GALECTIN"/>
    <property type="match status" value="1"/>
</dbReference>
<dbReference type="GO" id="GO:0000139">
    <property type="term" value="C:Golgi membrane"/>
    <property type="evidence" value="ECO:0007669"/>
    <property type="project" value="UniProtKB-SubCell"/>
</dbReference>
<dbReference type="Pfam" id="PF00337">
    <property type="entry name" value="Gal-bind_lectin"/>
    <property type="match status" value="1"/>
</dbReference>
<proteinExistence type="inferred from homology"/>
<keyword evidence="26" id="KW-1185">Reference proteome</keyword>
<comment type="cofactor">
    <cofactor evidence="1">
        <name>Mn(2+)</name>
        <dbReference type="ChEBI" id="CHEBI:29035"/>
    </cofactor>
</comment>
<keyword evidence="12 22" id="KW-0378">Hydrolase</keyword>
<evidence type="ECO:0000256" key="17">
    <source>
        <dbReference type="ARBA" id="ARBA00023034"/>
    </source>
</evidence>
<evidence type="ECO:0000256" key="18">
    <source>
        <dbReference type="ARBA" id="ARBA00023136"/>
    </source>
</evidence>
<gene>
    <name evidence="25" type="ORF">Salat_0546800</name>
</gene>
<dbReference type="Pfam" id="PF00481">
    <property type="entry name" value="PP2C"/>
    <property type="match status" value="1"/>
</dbReference>
<comment type="catalytic activity">
    <reaction evidence="21">
        <text>O-phospho-L-threonyl-[protein] + H2O = L-threonyl-[protein] + phosphate</text>
        <dbReference type="Rhea" id="RHEA:47004"/>
        <dbReference type="Rhea" id="RHEA-COMP:11060"/>
        <dbReference type="Rhea" id="RHEA-COMP:11605"/>
        <dbReference type="ChEBI" id="CHEBI:15377"/>
        <dbReference type="ChEBI" id="CHEBI:30013"/>
        <dbReference type="ChEBI" id="CHEBI:43474"/>
        <dbReference type="ChEBI" id="CHEBI:61977"/>
        <dbReference type="EC" id="3.1.3.16"/>
    </reaction>
</comment>
<dbReference type="SMART" id="SM00332">
    <property type="entry name" value="PP2Cc"/>
    <property type="match status" value="1"/>
</dbReference>
<organism evidence="25 26">
    <name type="scientific">Sesamum alatum</name>
    <dbReference type="NCBI Taxonomy" id="300844"/>
    <lineage>
        <taxon>Eukaryota</taxon>
        <taxon>Viridiplantae</taxon>
        <taxon>Streptophyta</taxon>
        <taxon>Embryophyta</taxon>
        <taxon>Tracheophyta</taxon>
        <taxon>Spermatophyta</taxon>
        <taxon>Magnoliopsida</taxon>
        <taxon>eudicotyledons</taxon>
        <taxon>Gunneridae</taxon>
        <taxon>Pentapetalae</taxon>
        <taxon>asterids</taxon>
        <taxon>lamiids</taxon>
        <taxon>Lamiales</taxon>
        <taxon>Pedaliaceae</taxon>
        <taxon>Sesamum</taxon>
    </lineage>
</organism>
<comment type="similarity">
    <text evidence="5 22">Belongs to the PP2C family.</text>
</comment>
<dbReference type="InterPro" id="IPR001079">
    <property type="entry name" value="Galectin_CRD"/>
</dbReference>
<dbReference type="InterPro" id="IPR013320">
    <property type="entry name" value="ConA-like_dom_sf"/>
</dbReference>
<dbReference type="GO" id="GO:0005634">
    <property type="term" value="C:nucleus"/>
    <property type="evidence" value="ECO:0007669"/>
    <property type="project" value="UniProtKB-ARBA"/>
</dbReference>
<comment type="subcellular location">
    <subcellularLocation>
        <location evidence="3">Golgi apparatus membrane</location>
        <topology evidence="3">Single-pass type II membrane protein</topology>
    </subcellularLocation>
</comment>
<evidence type="ECO:0000256" key="7">
    <source>
        <dbReference type="ARBA" id="ARBA00013081"/>
    </source>
</evidence>
<keyword evidence="14 22" id="KW-0904">Protein phosphatase</keyword>
<comment type="cofactor">
    <cofactor evidence="2">
        <name>Mg(2+)</name>
        <dbReference type="ChEBI" id="CHEBI:18420"/>
    </cofactor>
</comment>
<evidence type="ECO:0000313" key="25">
    <source>
        <dbReference type="EMBL" id="KAK4433841.1"/>
    </source>
</evidence>
<evidence type="ECO:0000256" key="8">
    <source>
        <dbReference type="ARBA" id="ARBA00022676"/>
    </source>
</evidence>
<comment type="similarity">
    <text evidence="6">Belongs to the glycosyltransferase 31 family.</text>
</comment>
<comment type="catalytic activity">
    <reaction evidence="20">
        <text>O-phospho-L-seryl-[protein] + H2O = L-seryl-[protein] + phosphate</text>
        <dbReference type="Rhea" id="RHEA:20629"/>
        <dbReference type="Rhea" id="RHEA-COMP:9863"/>
        <dbReference type="Rhea" id="RHEA-COMP:11604"/>
        <dbReference type="ChEBI" id="CHEBI:15377"/>
        <dbReference type="ChEBI" id="CHEBI:29999"/>
        <dbReference type="ChEBI" id="CHEBI:43474"/>
        <dbReference type="ChEBI" id="CHEBI:83421"/>
        <dbReference type="EC" id="3.1.3.16"/>
    </reaction>
</comment>
<feature type="domain" description="PPM-type phosphatase" evidence="24">
    <location>
        <begin position="713"/>
        <end position="984"/>
    </location>
</feature>
<dbReference type="PROSITE" id="PS01032">
    <property type="entry name" value="PPM_1"/>
    <property type="match status" value="1"/>
</dbReference>
<keyword evidence="9" id="KW-0808">Transferase</keyword>
<evidence type="ECO:0000256" key="10">
    <source>
        <dbReference type="ARBA" id="ARBA00022692"/>
    </source>
</evidence>
<evidence type="ECO:0000256" key="12">
    <source>
        <dbReference type="ARBA" id="ARBA00022801"/>
    </source>
</evidence>
<comment type="caution">
    <text evidence="25">The sequence shown here is derived from an EMBL/GenBank/DDBJ whole genome shotgun (WGS) entry which is preliminary data.</text>
</comment>
<keyword evidence="11" id="KW-0479">Metal-binding</keyword>
<reference evidence="25" key="1">
    <citation type="submission" date="2020-06" db="EMBL/GenBank/DDBJ databases">
        <authorList>
            <person name="Li T."/>
            <person name="Hu X."/>
            <person name="Zhang T."/>
            <person name="Song X."/>
            <person name="Zhang H."/>
            <person name="Dai N."/>
            <person name="Sheng W."/>
            <person name="Hou X."/>
            <person name="Wei L."/>
        </authorList>
    </citation>
    <scope>NUCLEOTIDE SEQUENCE</scope>
    <source>
        <strain evidence="25">3651</strain>
        <tissue evidence="25">Leaf</tissue>
    </source>
</reference>
<comment type="pathway">
    <text evidence="4">Protein modification; protein glycosylation.</text>
</comment>
<evidence type="ECO:0000256" key="11">
    <source>
        <dbReference type="ARBA" id="ARBA00022723"/>
    </source>
</evidence>
<dbReference type="GO" id="GO:1901137">
    <property type="term" value="P:carbohydrate derivative biosynthetic process"/>
    <property type="evidence" value="ECO:0007669"/>
    <property type="project" value="UniProtKB-ARBA"/>
</dbReference>
<dbReference type="Pfam" id="PF01762">
    <property type="entry name" value="Galactosyl_T"/>
    <property type="match status" value="1"/>
</dbReference>
<keyword evidence="13" id="KW-0460">Magnesium</keyword>
<keyword evidence="18" id="KW-0472">Membrane</keyword>
<dbReference type="AlphaFoldDB" id="A0AAE1YP66"/>
<evidence type="ECO:0000256" key="4">
    <source>
        <dbReference type="ARBA" id="ARBA00004922"/>
    </source>
</evidence>
<dbReference type="GO" id="GO:0004722">
    <property type="term" value="F:protein serine/threonine phosphatase activity"/>
    <property type="evidence" value="ECO:0007669"/>
    <property type="project" value="UniProtKB-EC"/>
</dbReference>
<evidence type="ECO:0000256" key="5">
    <source>
        <dbReference type="ARBA" id="ARBA00006702"/>
    </source>
</evidence>
<dbReference type="PANTHER" id="PTHR13832">
    <property type="entry name" value="PROTEIN PHOSPHATASE 2C"/>
    <property type="match status" value="1"/>
</dbReference>
<dbReference type="InterPro" id="IPR000222">
    <property type="entry name" value="PP2C_BS"/>
</dbReference>
<dbReference type="Gene3D" id="3.60.40.10">
    <property type="entry name" value="PPM-type phosphatase domain"/>
    <property type="match status" value="1"/>
</dbReference>
<keyword evidence="10" id="KW-0812">Transmembrane</keyword>
<keyword evidence="16" id="KW-1133">Transmembrane helix</keyword>
<keyword evidence="8" id="KW-0328">Glycosyltransferase</keyword>
<sequence>MKKWTGGVLIIALALVLIVSYSFIGKSDSSKKQSAYDFFNAHPVKEDQSDVNTNASDELSEAKAKRLHTVRPKPKFRNFKGLGDLYRLSKNMTREGSNALLVWEQMRFLFPRSDALPDTAQGIKEAAIMWKDLFLMIKKDNVSKLGDATMSNACPRFVSASNATLLMNETFLEIPCGLVEDSSVTVIGIPDSLQDSFQIELVGSQHREQLKPPIVLQYNVLLPGKNLTKEPITIQNTWTQESGWGKEEKCPDHDASDLLKVDGLVKCNTQMVRRTAEDNLNASHPANRKLSNVSEGSIHASAALHFVEGNPFAATLWAGYEGFHMTVNGRHETSFAYRKRLEPWLVNRVNVKGGLNVVSILAKGLPVSEDMDLVGDAQELRATPLSNKRPVLLIGVFSSGNNFERRMALRRTWMQYDAVRSGDVVVRFFIGLHKNKEVNFKLWREAEAYGDIQLMPFVDYYGLLTYKTIAICILGTKILPAKYIMKMDDDAFVRIDEVVSSLKGKASNGLLYGHISFESAPHRDKDNKWFISDEEWPHSSYPPWAHGPGYIISQDIARFIVEGHQEKDLMLFKLEDVAVGIWIEQYEKKGQKIEYVHDDRFNNAGCESDYILAHYQNPRMMLCLWEKLQKEHKPECYAQVFCHPTVAVQYLCLPSPAAPKIEPDIFDVPPEPTDTPISIDLSRRQSALSCSTSIQTTTTIFDSTARRFAPRIRSGSHTDIGPRSSNEDEHIRIDDLCTHLGSNYSWPESSSFYAVFDGHGGPDAAVYMKNNAMRFFFEDAELPRKSDIDEKFLQDLESSHHKSFLLADQALADEHSVIDSYCGTTALTALVLGRHLLIANAGDCRAVLCRKGDAVQLSQDHRPSCQVERQRVENLGGTIEYGYLNGELAVTRALGDWYMKLPFGSASPLTAEPEFQWTLLTEDDEFLIIGCDGIWDVISNQEAVSLVRRELGHHNDPQQCARELINQALMRDTCDNVTAIVVCFSSPESQDSVPCRRPRLRLCMSEEARNKLRSLLEGN</sequence>
<dbReference type="InterPro" id="IPR015655">
    <property type="entry name" value="PP2C"/>
</dbReference>
<dbReference type="GO" id="GO:0046872">
    <property type="term" value="F:metal ion binding"/>
    <property type="evidence" value="ECO:0007669"/>
    <property type="project" value="UniProtKB-KW"/>
</dbReference>
<dbReference type="SUPFAM" id="SSF49899">
    <property type="entry name" value="Concanavalin A-like lectins/glucanases"/>
    <property type="match status" value="1"/>
</dbReference>
<reference evidence="25" key="2">
    <citation type="journal article" date="2024" name="Plant">
        <title>Genomic evolution and insights into agronomic trait innovations of Sesamum species.</title>
        <authorList>
            <person name="Miao H."/>
            <person name="Wang L."/>
            <person name="Qu L."/>
            <person name="Liu H."/>
            <person name="Sun Y."/>
            <person name="Le M."/>
            <person name="Wang Q."/>
            <person name="Wei S."/>
            <person name="Zheng Y."/>
            <person name="Lin W."/>
            <person name="Duan Y."/>
            <person name="Cao H."/>
            <person name="Xiong S."/>
            <person name="Wang X."/>
            <person name="Wei L."/>
            <person name="Li C."/>
            <person name="Ma Q."/>
            <person name="Ju M."/>
            <person name="Zhao R."/>
            <person name="Li G."/>
            <person name="Mu C."/>
            <person name="Tian Q."/>
            <person name="Mei H."/>
            <person name="Zhang T."/>
            <person name="Gao T."/>
            <person name="Zhang H."/>
        </authorList>
    </citation>
    <scope>NUCLEOTIDE SEQUENCE</scope>
    <source>
        <strain evidence="25">3651</strain>
    </source>
</reference>
<evidence type="ECO:0000256" key="9">
    <source>
        <dbReference type="ARBA" id="ARBA00022679"/>
    </source>
</evidence>
<feature type="domain" description="Galectin" evidence="23">
    <location>
        <begin position="170"/>
        <end position="363"/>
    </location>
</feature>
<evidence type="ECO:0000256" key="16">
    <source>
        <dbReference type="ARBA" id="ARBA00022989"/>
    </source>
</evidence>
<dbReference type="GO" id="GO:0008378">
    <property type="term" value="F:galactosyltransferase activity"/>
    <property type="evidence" value="ECO:0007669"/>
    <property type="project" value="UniProtKB-ARBA"/>
</dbReference>
<dbReference type="Gene3D" id="2.60.120.200">
    <property type="match status" value="1"/>
</dbReference>
<dbReference type="SMART" id="SM00331">
    <property type="entry name" value="PP2C_SIG"/>
    <property type="match status" value="1"/>
</dbReference>